<dbReference type="InterPro" id="IPR050738">
    <property type="entry name" value="Sulfatase"/>
</dbReference>
<dbReference type="InterPro" id="IPR024607">
    <property type="entry name" value="Sulfatase_CS"/>
</dbReference>
<evidence type="ECO:0000313" key="9">
    <source>
        <dbReference type="Proteomes" id="UP000078486"/>
    </source>
</evidence>
<name>A0A178IJH8_9BACT</name>
<dbReference type="RefSeq" id="WP_068770071.1">
    <property type="nucleotide sequence ID" value="NZ_CP109796.1"/>
</dbReference>
<evidence type="ECO:0000259" key="7">
    <source>
        <dbReference type="Pfam" id="PF00884"/>
    </source>
</evidence>
<organism evidence="8 9">
    <name type="scientific">Termitidicoccus mucosus</name>
    <dbReference type="NCBI Taxonomy" id="1184151"/>
    <lineage>
        <taxon>Bacteria</taxon>
        <taxon>Pseudomonadati</taxon>
        <taxon>Verrucomicrobiota</taxon>
        <taxon>Opitutia</taxon>
        <taxon>Opitutales</taxon>
        <taxon>Opitutaceae</taxon>
        <taxon>Termitidicoccus</taxon>
    </lineage>
</organism>
<dbReference type="GO" id="GO:0046872">
    <property type="term" value="F:metal ion binding"/>
    <property type="evidence" value="ECO:0007669"/>
    <property type="project" value="UniProtKB-KW"/>
</dbReference>
<dbReference type="Gene3D" id="3.40.720.10">
    <property type="entry name" value="Alkaline Phosphatase, subunit A"/>
    <property type="match status" value="1"/>
</dbReference>
<dbReference type="SUPFAM" id="SSF53649">
    <property type="entry name" value="Alkaline phosphatase-like"/>
    <property type="match status" value="1"/>
</dbReference>
<dbReference type="PROSITE" id="PS00523">
    <property type="entry name" value="SULFATASE_1"/>
    <property type="match status" value="1"/>
</dbReference>
<dbReference type="PANTHER" id="PTHR42693:SF53">
    <property type="entry name" value="ENDO-4-O-SULFATASE"/>
    <property type="match status" value="1"/>
</dbReference>
<keyword evidence="4" id="KW-0106">Calcium</keyword>
<dbReference type="STRING" id="1184151.AW736_09635"/>
<feature type="domain" description="Sulfatase N-terminal" evidence="7">
    <location>
        <begin position="30"/>
        <end position="357"/>
    </location>
</feature>
<comment type="similarity">
    <text evidence="1">Belongs to the sulfatase family.</text>
</comment>
<dbReference type="GO" id="GO:0004065">
    <property type="term" value="F:arylsulfatase activity"/>
    <property type="evidence" value="ECO:0007669"/>
    <property type="project" value="TreeGrafter"/>
</dbReference>
<dbReference type="Gene3D" id="3.30.1120.10">
    <property type="match status" value="1"/>
</dbReference>
<keyword evidence="2" id="KW-0479">Metal-binding</keyword>
<dbReference type="InterPro" id="IPR017850">
    <property type="entry name" value="Alkaline_phosphatase_core_sf"/>
</dbReference>
<feature type="signal peptide" evidence="6">
    <location>
        <begin position="1"/>
        <end position="24"/>
    </location>
</feature>
<dbReference type="Proteomes" id="UP000078486">
    <property type="component" value="Unassembled WGS sequence"/>
</dbReference>
<feature type="region of interest" description="Disordered" evidence="5">
    <location>
        <begin position="451"/>
        <end position="471"/>
    </location>
</feature>
<sequence>MNPLIKKTSLLIPLACGLVPAPGAAPVAKPNIVLILADDLGYGELSISGQRRYDTPNIDRLARDGMIFTQAYAGSPVCAPSRNTLMTGHHTGHATVRNNTSVKGARVGLSPADTTIAQRLRSAGYHTAIIGKWGLGEEGGGSEPGNKGWDFFYGFINQAHAHNQFPEFLYRGTDKEALVPNYSHAEGTFANDRFTEEALTVLERRAADRQPFFLFMSYTTPHAELRCPPDSIAKVKQKYAWAREPGADEKSIQFAAMMLRLDHEVGRLRDRLAELGLAENTLILFTGDNGAHQEDGKNPVFFNSGGIYRGIKRDLYEGGIHEPFFACWPGRIAPGSRTDHLCAFWDFSATALELAGVAATDLPAESISFLPTLLGRPTEQKKHDYLYWEFVVKTQARQAARADNWKAVRYSLDAPLEIYDIIADPGEQHDLAATRPDLVARFAEIMRHAHTESSDFPLRPPPSAGKASSKK</sequence>
<reference evidence="8 9" key="1">
    <citation type="submission" date="2016-01" db="EMBL/GenBank/DDBJ databases">
        <title>High potential of lignocellulose degradation of a new Verrucomicrobia species.</title>
        <authorList>
            <person name="Wang Y."/>
            <person name="Shi Y."/>
            <person name="Qiu Z."/>
            <person name="Liu S."/>
            <person name="Yang H."/>
        </authorList>
    </citation>
    <scope>NUCLEOTIDE SEQUENCE [LARGE SCALE GENOMIC DNA]</scope>
    <source>
        <strain evidence="8 9">TSB47</strain>
    </source>
</reference>
<dbReference type="OrthoDB" id="9762324at2"/>
<protein>
    <recommendedName>
        <fullName evidence="7">Sulfatase N-terminal domain-containing protein</fullName>
    </recommendedName>
</protein>
<proteinExistence type="inferred from homology"/>
<dbReference type="AlphaFoldDB" id="A0A178IJH8"/>
<accession>A0A178IJH8</accession>
<keyword evidence="9" id="KW-1185">Reference proteome</keyword>
<evidence type="ECO:0000256" key="3">
    <source>
        <dbReference type="ARBA" id="ARBA00022801"/>
    </source>
</evidence>
<dbReference type="CDD" id="cd16145">
    <property type="entry name" value="ARS_like"/>
    <property type="match status" value="1"/>
</dbReference>
<keyword evidence="6" id="KW-0732">Signal</keyword>
<dbReference type="EMBL" id="LRRQ01000075">
    <property type="protein sequence ID" value="OAM90040.1"/>
    <property type="molecule type" value="Genomic_DNA"/>
</dbReference>
<keyword evidence="3" id="KW-0378">Hydrolase</keyword>
<dbReference type="PANTHER" id="PTHR42693">
    <property type="entry name" value="ARYLSULFATASE FAMILY MEMBER"/>
    <property type="match status" value="1"/>
</dbReference>
<evidence type="ECO:0000256" key="2">
    <source>
        <dbReference type="ARBA" id="ARBA00022723"/>
    </source>
</evidence>
<evidence type="ECO:0000256" key="6">
    <source>
        <dbReference type="SAM" id="SignalP"/>
    </source>
</evidence>
<evidence type="ECO:0000256" key="4">
    <source>
        <dbReference type="ARBA" id="ARBA00022837"/>
    </source>
</evidence>
<dbReference type="InterPro" id="IPR000917">
    <property type="entry name" value="Sulfatase_N"/>
</dbReference>
<comment type="caution">
    <text evidence="8">The sequence shown here is derived from an EMBL/GenBank/DDBJ whole genome shotgun (WGS) entry which is preliminary data.</text>
</comment>
<dbReference type="Pfam" id="PF00884">
    <property type="entry name" value="Sulfatase"/>
    <property type="match status" value="1"/>
</dbReference>
<evidence type="ECO:0000256" key="5">
    <source>
        <dbReference type="SAM" id="MobiDB-lite"/>
    </source>
</evidence>
<evidence type="ECO:0000313" key="8">
    <source>
        <dbReference type="EMBL" id="OAM90040.1"/>
    </source>
</evidence>
<gene>
    <name evidence="8" type="ORF">AW736_09635</name>
</gene>
<evidence type="ECO:0000256" key="1">
    <source>
        <dbReference type="ARBA" id="ARBA00008779"/>
    </source>
</evidence>
<feature type="chain" id="PRO_5008088931" description="Sulfatase N-terminal domain-containing protein" evidence="6">
    <location>
        <begin position="25"/>
        <end position="471"/>
    </location>
</feature>